<reference evidence="2 3" key="1">
    <citation type="submission" date="2021-05" db="EMBL/GenBank/DDBJ databases">
        <title>The draft genome of Geobacter luticola JCM 17780.</title>
        <authorList>
            <person name="Xu Z."/>
            <person name="Masuda Y."/>
            <person name="Itoh H."/>
            <person name="Senoo K."/>
        </authorList>
    </citation>
    <scope>NUCLEOTIDE SEQUENCE [LARGE SCALE GENOMIC DNA]</scope>
    <source>
        <strain evidence="2 3">JCM 17780</strain>
    </source>
</reference>
<dbReference type="Proteomes" id="UP000756860">
    <property type="component" value="Unassembled WGS sequence"/>
</dbReference>
<protein>
    <submittedName>
        <fullName evidence="2">Uncharacterized protein</fullName>
    </submittedName>
</protein>
<evidence type="ECO:0000313" key="3">
    <source>
        <dbReference type="Proteomes" id="UP000756860"/>
    </source>
</evidence>
<gene>
    <name evidence="2" type="ORF">KI810_11310</name>
</gene>
<evidence type="ECO:0000313" key="2">
    <source>
        <dbReference type="EMBL" id="MBT0653646.1"/>
    </source>
</evidence>
<evidence type="ECO:0000256" key="1">
    <source>
        <dbReference type="SAM" id="MobiDB-lite"/>
    </source>
</evidence>
<accession>A0ABS5SE47</accession>
<proteinExistence type="predicted"/>
<feature type="compositionally biased region" description="Basic and acidic residues" evidence="1">
    <location>
        <begin position="1"/>
        <end position="14"/>
    </location>
</feature>
<dbReference type="RefSeq" id="WP_214175642.1">
    <property type="nucleotide sequence ID" value="NZ_JAHCVK010000004.1"/>
</dbReference>
<sequence length="139" mass="15316">MLGKEGKGRKDTGKRGKGANGKDLQAELTAELRQLRRLVRDIGESFILRREGEIETLIAYLTALPAGRVKADAPAWLRMVRHLKVKPAKGRLKDVKDVDRLIGELMDALTDAQDKVKLPVLRKSGKVAVPVSHSLEDTG</sequence>
<dbReference type="EMBL" id="JAHCVK010000004">
    <property type="protein sequence ID" value="MBT0653646.1"/>
    <property type="molecule type" value="Genomic_DNA"/>
</dbReference>
<organism evidence="2 3">
    <name type="scientific">Geomobilimonas luticola</name>
    <dbReference type="NCBI Taxonomy" id="1114878"/>
    <lineage>
        <taxon>Bacteria</taxon>
        <taxon>Pseudomonadati</taxon>
        <taxon>Thermodesulfobacteriota</taxon>
        <taxon>Desulfuromonadia</taxon>
        <taxon>Geobacterales</taxon>
        <taxon>Geobacteraceae</taxon>
        <taxon>Geomobilimonas</taxon>
    </lineage>
</organism>
<feature type="region of interest" description="Disordered" evidence="1">
    <location>
        <begin position="1"/>
        <end position="23"/>
    </location>
</feature>
<name>A0ABS5SE47_9BACT</name>
<comment type="caution">
    <text evidence="2">The sequence shown here is derived from an EMBL/GenBank/DDBJ whole genome shotgun (WGS) entry which is preliminary data.</text>
</comment>
<keyword evidence="3" id="KW-1185">Reference proteome</keyword>